<protein>
    <submittedName>
        <fullName evidence="2">Uncharacterized protein</fullName>
    </submittedName>
</protein>
<feature type="compositionally biased region" description="Polar residues" evidence="1">
    <location>
        <begin position="70"/>
        <end position="80"/>
    </location>
</feature>
<dbReference type="Proteomes" id="UP000499080">
    <property type="component" value="Unassembled WGS sequence"/>
</dbReference>
<gene>
    <name evidence="2" type="ORF">AVEN_78984_1</name>
</gene>
<sequence>MIHQGPAVHHPSIRSPTHSQHLGGYVAVHESRQQTGDNNFSAGGSLAYPRGRKKKVKLKRRHNSERRQTLEFTSRVNESSTPKEDVP</sequence>
<proteinExistence type="predicted"/>
<keyword evidence="3" id="KW-1185">Reference proteome</keyword>
<accession>A0A4Y2SA76</accession>
<feature type="compositionally biased region" description="Polar residues" evidence="1">
    <location>
        <begin position="33"/>
        <end position="42"/>
    </location>
</feature>
<evidence type="ECO:0000313" key="2">
    <source>
        <dbReference type="EMBL" id="GBN84967.1"/>
    </source>
</evidence>
<reference evidence="2 3" key="1">
    <citation type="journal article" date="2019" name="Sci. Rep.">
        <title>Orb-weaving spider Araneus ventricosus genome elucidates the spidroin gene catalogue.</title>
        <authorList>
            <person name="Kono N."/>
            <person name="Nakamura H."/>
            <person name="Ohtoshi R."/>
            <person name="Moran D.A.P."/>
            <person name="Shinohara A."/>
            <person name="Yoshida Y."/>
            <person name="Fujiwara M."/>
            <person name="Mori M."/>
            <person name="Tomita M."/>
            <person name="Arakawa K."/>
        </authorList>
    </citation>
    <scope>NUCLEOTIDE SEQUENCE [LARGE SCALE GENOMIC DNA]</scope>
</reference>
<comment type="caution">
    <text evidence="2">The sequence shown here is derived from an EMBL/GenBank/DDBJ whole genome shotgun (WGS) entry which is preliminary data.</text>
</comment>
<evidence type="ECO:0000313" key="3">
    <source>
        <dbReference type="Proteomes" id="UP000499080"/>
    </source>
</evidence>
<evidence type="ECO:0000256" key="1">
    <source>
        <dbReference type="SAM" id="MobiDB-lite"/>
    </source>
</evidence>
<name>A0A4Y2SA76_ARAVE</name>
<organism evidence="2 3">
    <name type="scientific">Araneus ventricosus</name>
    <name type="common">Orbweaver spider</name>
    <name type="synonym">Epeira ventricosa</name>
    <dbReference type="NCBI Taxonomy" id="182803"/>
    <lineage>
        <taxon>Eukaryota</taxon>
        <taxon>Metazoa</taxon>
        <taxon>Ecdysozoa</taxon>
        <taxon>Arthropoda</taxon>
        <taxon>Chelicerata</taxon>
        <taxon>Arachnida</taxon>
        <taxon>Araneae</taxon>
        <taxon>Araneomorphae</taxon>
        <taxon>Entelegynae</taxon>
        <taxon>Araneoidea</taxon>
        <taxon>Araneidae</taxon>
        <taxon>Araneus</taxon>
    </lineage>
</organism>
<dbReference type="AlphaFoldDB" id="A0A4Y2SA76"/>
<feature type="compositionally biased region" description="Basic residues" evidence="1">
    <location>
        <begin position="50"/>
        <end position="64"/>
    </location>
</feature>
<dbReference type="EMBL" id="BGPR01020561">
    <property type="protein sequence ID" value="GBN84967.1"/>
    <property type="molecule type" value="Genomic_DNA"/>
</dbReference>
<feature type="region of interest" description="Disordered" evidence="1">
    <location>
        <begin position="1"/>
        <end position="87"/>
    </location>
</feature>